<evidence type="ECO:0000313" key="2">
    <source>
        <dbReference type="Proteomes" id="UP000784294"/>
    </source>
</evidence>
<proteinExistence type="predicted"/>
<accession>A0A3S5CE07</accession>
<evidence type="ECO:0000313" key="1">
    <source>
        <dbReference type="EMBL" id="VEL13505.1"/>
    </source>
</evidence>
<dbReference type="EMBL" id="CAAALY010017991">
    <property type="protein sequence ID" value="VEL13505.1"/>
    <property type="molecule type" value="Genomic_DNA"/>
</dbReference>
<keyword evidence="2" id="KW-1185">Reference proteome</keyword>
<dbReference type="AlphaFoldDB" id="A0A3S5CE07"/>
<organism evidence="1 2">
    <name type="scientific">Protopolystoma xenopodis</name>
    <dbReference type="NCBI Taxonomy" id="117903"/>
    <lineage>
        <taxon>Eukaryota</taxon>
        <taxon>Metazoa</taxon>
        <taxon>Spiralia</taxon>
        <taxon>Lophotrochozoa</taxon>
        <taxon>Platyhelminthes</taxon>
        <taxon>Monogenea</taxon>
        <taxon>Polyopisthocotylea</taxon>
        <taxon>Polystomatidea</taxon>
        <taxon>Polystomatidae</taxon>
        <taxon>Protopolystoma</taxon>
    </lineage>
</organism>
<protein>
    <submittedName>
        <fullName evidence="1">Uncharacterized protein</fullName>
    </submittedName>
</protein>
<dbReference type="Proteomes" id="UP000784294">
    <property type="component" value="Unassembled WGS sequence"/>
</dbReference>
<comment type="caution">
    <text evidence="1">The sequence shown here is derived from an EMBL/GenBank/DDBJ whole genome shotgun (WGS) entry which is preliminary data.</text>
</comment>
<reference evidence="1" key="1">
    <citation type="submission" date="2018-11" db="EMBL/GenBank/DDBJ databases">
        <authorList>
            <consortium name="Pathogen Informatics"/>
        </authorList>
    </citation>
    <scope>NUCLEOTIDE SEQUENCE</scope>
</reference>
<name>A0A3S5CE07_9PLAT</name>
<gene>
    <name evidence="1" type="ORF">PXEA_LOCUS6945</name>
</gene>
<sequence length="86" mass="9814">MGTGQLSFERVPTFARYPPLISPETVVIWTHLTPKKVRFGVVGASKTFTSNSTVSALRRNVFGCQGNQMLGPKFVWNFCWYEEEKR</sequence>